<feature type="transmembrane region" description="Helical" evidence="1">
    <location>
        <begin position="81"/>
        <end position="101"/>
    </location>
</feature>
<keyword evidence="1" id="KW-0472">Membrane</keyword>
<dbReference type="EMBL" id="RJNH01000013">
    <property type="protein sequence ID" value="RSI59625.1"/>
    <property type="molecule type" value="Genomic_DNA"/>
</dbReference>
<gene>
    <name evidence="2" type="ORF">D8865_09130</name>
</gene>
<evidence type="ECO:0000313" key="2">
    <source>
        <dbReference type="EMBL" id="RSI59625.1"/>
    </source>
</evidence>
<evidence type="ECO:0000256" key="1">
    <source>
        <dbReference type="SAM" id="Phobius"/>
    </source>
</evidence>
<feature type="transmembrane region" description="Helical" evidence="1">
    <location>
        <begin position="6"/>
        <end position="29"/>
    </location>
</feature>
<protein>
    <submittedName>
        <fullName evidence="2">Uncharacterized protein</fullName>
    </submittedName>
</protein>
<name>A0A428B8T2_STRMT</name>
<evidence type="ECO:0000313" key="3">
    <source>
        <dbReference type="Proteomes" id="UP000278653"/>
    </source>
</evidence>
<keyword evidence="1" id="KW-1133">Transmembrane helix</keyword>
<proteinExistence type="predicted"/>
<organism evidence="2 3">
    <name type="scientific">Streptococcus mitis</name>
    <dbReference type="NCBI Taxonomy" id="28037"/>
    <lineage>
        <taxon>Bacteria</taxon>
        <taxon>Bacillati</taxon>
        <taxon>Bacillota</taxon>
        <taxon>Bacilli</taxon>
        <taxon>Lactobacillales</taxon>
        <taxon>Streptococcaceae</taxon>
        <taxon>Streptococcus</taxon>
        <taxon>Streptococcus mitis group</taxon>
    </lineage>
</organism>
<feature type="transmembrane region" description="Helical" evidence="1">
    <location>
        <begin position="128"/>
        <end position="150"/>
    </location>
</feature>
<sequence>MVHNVFSWIILFFQIFPWIVVVVGLLVWFINRQTTNIKWKYLSSLWVIIALIVIYLFRFVPLLVMSYLESMKVNSGNASEMFKGMLTVIQFLIVAVVWKFAQIQSTIFYYQQIITENEKHSSGLQRRFFLFGGIAITVLTIGIIEMLKFIM</sequence>
<dbReference type="Proteomes" id="UP000278653">
    <property type="component" value="Unassembled WGS sequence"/>
</dbReference>
<comment type="caution">
    <text evidence="2">The sequence shown here is derived from an EMBL/GenBank/DDBJ whole genome shotgun (WGS) entry which is preliminary data.</text>
</comment>
<reference evidence="2 3" key="1">
    <citation type="submission" date="2018-11" db="EMBL/GenBank/DDBJ databases">
        <title>Species Designations Belie Phenotypic and Genotypic Heterogeneity in Oral Streptococci.</title>
        <authorList>
            <person name="Velsko I."/>
        </authorList>
    </citation>
    <scope>NUCLEOTIDE SEQUENCE [LARGE SCALE GENOMIC DNA]</scope>
    <source>
        <strain evidence="2 3">BCC15</strain>
    </source>
</reference>
<keyword evidence="1" id="KW-0812">Transmembrane</keyword>
<accession>A0A428B8T2</accession>
<dbReference type="RefSeq" id="WP_125448071.1">
    <property type="nucleotide sequence ID" value="NZ_RJNH01000013.1"/>
</dbReference>
<feature type="transmembrane region" description="Helical" evidence="1">
    <location>
        <begin position="41"/>
        <end position="61"/>
    </location>
</feature>
<dbReference type="AlphaFoldDB" id="A0A428B8T2"/>